<dbReference type="PROSITE" id="PS50043">
    <property type="entry name" value="HTH_LUXR_2"/>
    <property type="match status" value="1"/>
</dbReference>
<feature type="transmembrane region" description="Helical" evidence="5">
    <location>
        <begin position="206"/>
        <end position="230"/>
    </location>
</feature>
<evidence type="ECO:0000256" key="2">
    <source>
        <dbReference type="ARBA" id="ARBA00023125"/>
    </source>
</evidence>
<dbReference type="PANTHER" id="PTHR44688:SF16">
    <property type="entry name" value="DNA-BINDING TRANSCRIPTIONAL ACTIVATOR DEVR_DOSR"/>
    <property type="match status" value="1"/>
</dbReference>
<keyword evidence="8" id="KW-1185">Reference proteome</keyword>
<sequence length="234" mass="24909">MRIGFDEELADTLDIPAPARRCVVVTTRPPLPQPDLSALTDGQRDCLRLVYQHMTSKDIARILGVSPHTVDMRLRTAMKVLSVGSRIEAARLLVQDEAGGEVMPDAYQPLIYQVPDVADVTNSVNLGSPASSGDDDSAHHHPMSRFSPDVGLPASGPPRLAGTSMPFEMSQQASWAGASVHDPDTRSLAGSRPWGKKNDLSIGARLGWILLIAIGSSLAFGSLLGALAALKTLL</sequence>
<dbReference type="InterPro" id="IPR016032">
    <property type="entry name" value="Sig_transdc_resp-reg_C-effctor"/>
</dbReference>
<keyword evidence="1" id="KW-0805">Transcription regulation</keyword>
<dbReference type="InterPro" id="IPR036388">
    <property type="entry name" value="WH-like_DNA-bd_sf"/>
</dbReference>
<protein>
    <recommendedName>
        <fullName evidence="6">HTH luxR-type domain-containing protein</fullName>
    </recommendedName>
</protein>
<reference evidence="7" key="1">
    <citation type="journal article" date="2014" name="Int. J. Syst. Evol. Microbiol.">
        <title>Complete genome sequence of Corynebacterium casei LMG S-19264T (=DSM 44701T), isolated from a smear-ripened cheese.</title>
        <authorList>
            <consortium name="US DOE Joint Genome Institute (JGI-PGF)"/>
            <person name="Walter F."/>
            <person name="Albersmeier A."/>
            <person name="Kalinowski J."/>
            <person name="Ruckert C."/>
        </authorList>
    </citation>
    <scope>NUCLEOTIDE SEQUENCE</scope>
    <source>
        <strain evidence="7">CGMCC 1.15519</strain>
    </source>
</reference>
<dbReference type="GO" id="GO:0003677">
    <property type="term" value="F:DNA binding"/>
    <property type="evidence" value="ECO:0007669"/>
    <property type="project" value="UniProtKB-KW"/>
</dbReference>
<organism evidence="7 8">
    <name type="scientific">Sandarakinorhabdus glacialis</name>
    <dbReference type="NCBI Taxonomy" id="1614636"/>
    <lineage>
        <taxon>Bacteria</taxon>
        <taxon>Pseudomonadati</taxon>
        <taxon>Pseudomonadota</taxon>
        <taxon>Alphaproteobacteria</taxon>
        <taxon>Sphingomonadales</taxon>
        <taxon>Sphingosinicellaceae</taxon>
        <taxon>Sandarakinorhabdus</taxon>
    </lineage>
</organism>
<keyword evidence="5" id="KW-0472">Membrane</keyword>
<reference evidence="7" key="2">
    <citation type="submission" date="2020-09" db="EMBL/GenBank/DDBJ databases">
        <authorList>
            <person name="Sun Q."/>
            <person name="Zhou Y."/>
        </authorList>
    </citation>
    <scope>NUCLEOTIDE SEQUENCE</scope>
    <source>
        <strain evidence="7">CGMCC 1.15519</strain>
    </source>
</reference>
<evidence type="ECO:0000313" key="7">
    <source>
        <dbReference type="EMBL" id="GGE06126.1"/>
    </source>
</evidence>
<evidence type="ECO:0000256" key="1">
    <source>
        <dbReference type="ARBA" id="ARBA00023015"/>
    </source>
</evidence>
<keyword evidence="2" id="KW-0238">DNA-binding</keyword>
<evidence type="ECO:0000259" key="6">
    <source>
        <dbReference type="PROSITE" id="PS50043"/>
    </source>
</evidence>
<dbReference type="AlphaFoldDB" id="A0A916ZNI0"/>
<keyword evidence="3" id="KW-0804">Transcription</keyword>
<dbReference type="EMBL" id="BMJM01000003">
    <property type="protein sequence ID" value="GGE06126.1"/>
    <property type="molecule type" value="Genomic_DNA"/>
</dbReference>
<dbReference type="SMART" id="SM00421">
    <property type="entry name" value="HTH_LUXR"/>
    <property type="match status" value="1"/>
</dbReference>
<feature type="region of interest" description="Disordered" evidence="4">
    <location>
        <begin position="123"/>
        <end position="164"/>
    </location>
</feature>
<keyword evidence="5" id="KW-1133">Transmembrane helix</keyword>
<evidence type="ECO:0000256" key="5">
    <source>
        <dbReference type="SAM" id="Phobius"/>
    </source>
</evidence>
<dbReference type="Pfam" id="PF00196">
    <property type="entry name" value="GerE"/>
    <property type="match status" value="1"/>
</dbReference>
<proteinExistence type="predicted"/>
<dbReference type="SUPFAM" id="SSF46894">
    <property type="entry name" value="C-terminal effector domain of the bipartite response regulators"/>
    <property type="match status" value="1"/>
</dbReference>
<evidence type="ECO:0000256" key="3">
    <source>
        <dbReference type="ARBA" id="ARBA00023163"/>
    </source>
</evidence>
<evidence type="ECO:0000313" key="8">
    <source>
        <dbReference type="Proteomes" id="UP000635071"/>
    </source>
</evidence>
<gene>
    <name evidence="7" type="ORF">GCM10011529_10640</name>
</gene>
<feature type="domain" description="HTH luxR-type" evidence="6">
    <location>
        <begin position="32"/>
        <end position="97"/>
    </location>
</feature>
<name>A0A916ZNI0_9SPHN</name>
<dbReference type="PANTHER" id="PTHR44688">
    <property type="entry name" value="DNA-BINDING TRANSCRIPTIONAL ACTIVATOR DEVR_DOSR"/>
    <property type="match status" value="1"/>
</dbReference>
<dbReference type="RefSeq" id="WP_188761900.1">
    <property type="nucleotide sequence ID" value="NZ_BMJM01000003.1"/>
</dbReference>
<dbReference type="GO" id="GO:0006355">
    <property type="term" value="P:regulation of DNA-templated transcription"/>
    <property type="evidence" value="ECO:0007669"/>
    <property type="project" value="InterPro"/>
</dbReference>
<feature type="region of interest" description="Disordered" evidence="4">
    <location>
        <begin position="174"/>
        <end position="193"/>
    </location>
</feature>
<dbReference type="Proteomes" id="UP000635071">
    <property type="component" value="Unassembled WGS sequence"/>
</dbReference>
<dbReference type="Gene3D" id="1.10.10.10">
    <property type="entry name" value="Winged helix-like DNA-binding domain superfamily/Winged helix DNA-binding domain"/>
    <property type="match status" value="1"/>
</dbReference>
<evidence type="ECO:0000256" key="4">
    <source>
        <dbReference type="SAM" id="MobiDB-lite"/>
    </source>
</evidence>
<dbReference type="CDD" id="cd06170">
    <property type="entry name" value="LuxR_C_like"/>
    <property type="match status" value="1"/>
</dbReference>
<keyword evidence="5" id="KW-0812">Transmembrane</keyword>
<dbReference type="InterPro" id="IPR000792">
    <property type="entry name" value="Tscrpt_reg_LuxR_C"/>
</dbReference>
<accession>A0A916ZNI0</accession>
<comment type="caution">
    <text evidence="7">The sequence shown here is derived from an EMBL/GenBank/DDBJ whole genome shotgun (WGS) entry which is preliminary data.</text>
</comment>